<feature type="compositionally biased region" description="Basic and acidic residues" evidence="1">
    <location>
        <begin position="39"/>
        <end position="73"/>
    </location>
</feature>
<proteinExistence type="predicted"/>
<sequence>MLRRRKTRRPRNRRKPRERRQESTTRQTRARSNRRTRGDRRAAKDRRRGERSQLCGEKRERAGERTRGGEAPREGFLPSCLSGEKTGGRRRTERGSKSLHYGKSDVEKPAWSAAEKRGKGRLFSTIQAEKNEQPSIGRLQPAERTEAYLNRTRLLAVSLLESLFVLSSYQERTDRFEDASKKRVADDFTQNESRRALAALCVCALFSKHCLPPSFPASGLLEFSFFFSPKAGRTLLTFAAGDPARRQLPSSARGLDEMRSTPLSSTECLPGEGNGSVCVFRFFCFRLLSINKPAPRSQLFLSVSLPSSSQVAAERRRNVEPGAGRRCLCGFSRDGNSRFGDSLRN</sequence>
<dbReference type="AlphaFoldDB" id="A0A086Q253"/>
<evidence type="ECO:0000313" key="3">
    <source>
        <dbReference type="Proteomes" id="UP000028840"/>
    </source>
</evidence>
<name>A0A086Q253_TOXGO</name>
<dbReference type="VEuPathDB" id="ToxoDB:TGVAND_436710"/>
<evidence type="ECO:0000313" key="2">
    <source>
        <dbReference type="EMBL" id="KFH06685.1"/>
    </source>
</evidence>
<feature type="compositionally biased region" description="Basic residues" evidence="1">
    <location>
        <begin position="28"/>
        <end position="38"/>
    </location>
</feature>
<dbReference type="Proteomes" id="UP000028840">
    <property type="component" value="Unassembled WGS sequence"/>
</dbReference>
<gene>
    <name evidence="2" type="ORF">TGVAND_436710</name>
</gene>
<comment type="caution">
    <text evidence="2">The sequence shown here is derived from an EMBL/GenBank/DDBJ whole genome shotgun (WGS) entry which is preliminary data.</text>
</comment>
<protein>
    <submittedName>
        <fullName evidence="2">Uncharacterized protein</fullName>
    </submittedName>
</protein>
<reference evidence="2 3" key="1">
    <citation type="submission" date="2014-08" db="EMBL/GenBank/DDBJ databases">
        <authorList>
            <person name="Sibley D."/>
            <person name="Venepally P."/>
            <person name="Karamycheva S."/>
            <person name="Hadjithomas M."/>
            <person name="Khan A."/>
            <person name="Brunk B."/>
            <person name="Roos D."/>
            <person name="Caler E."/>
            <person name="Lorenzi H."/>
        </authorList>
    </citation>
    <scope>NUCLEOTIDE SEQUENCE [LARGE SCALE GENOMIC DNA]</scope>
    <source>
        <strain evidence="2 3">VAND</strain>
    </source>
</reference>
<feature type="region of interest" description="Disordered" evidence="1">
    <location>
        <begin position="1"/>
        <end position="114"/>
    </location>
</feature>
<feature type="compositionally biased region" description="Basic residues" evidence="1">
    <location>
        <begin position="1"/>
        <end position="18"/>
    </location>
</feature>
<accession>A0A086Q253</accession>
<evidence type="ECO:0000256" key="1">
    <source>
        <dbReference type="SAM" id="MobiDB-lite"/>
    </source>
</evidence>
<dbReference type="EMBL" id="AEYJ02000871">
    <property type="protein sequence ID" value="KFH06685.1"/>
    <property type="molecule type" value="Genomic_DNA"/>
</dbReference>
<organism evidence="2 3">
    <name type="scientific">Toxoplasma gondii VAND</name>
    <dbReference type="NCBI Taxonomy" id="933077"/>
    <lineage>
        <taxon>Eukaryota</taxon>
        <taxon>Sar</taxon>
        <taxon>Alveolata</taxon>
        <taxon>Apicomplexa</taxon>
        <taxon>Conoidasida</taxon>
        <taxon>Coccidia</taxon>
        <taxon>Eucoccidiorida</taxon>
        <taxon>Eimeriorina</taxon>
        <taxon>Sarcocystidae</taxon>
        <taxon>Toxoplasma</taxon>
    </lineage>
</organism>
<reference evidence="2 3" key="2">
    <citation type="journal article" date="2015" name="Eukaryot. Cell">
        <title>Genetic mapping reveals that sinefungin resistance in Toxoplasma gondii is controlled by a putative amino acid transporter locus that can be used as a negative selectable marker.</title>
        <authorList>
            <person name="Behnke M.S."/>
            <person name="Khan A."/>
            <person name="Sibley L.D."/>
        </authorList>
    </citation>
    <scope>NUCLEOTIDE SEQUENCE [LARGE SCALE GENOMIC DNA]</scope>
    <source>
        <strain evidence="2 3">VAND</strain>
    </source>
</reference>